<dbReference type="GO" id="GO:0016787">
    <property type="term" value="F:hydrolase activity"/>
    <property type="evidence" value="ECO:0007669"/>
    <property type="project" value="UniProtKB-KW"/>
</dbReference>
<evidence type="ECO:0000313" key="6">
    <source>
        <dbReference type="Proteomes" id="UP000305709"/>
    </source>
</evidence>
<keyword evidence="5" id="KW-0378">Hydrolase</keyword>
<name>A0A5C4ND76_9RHOB</name>
<evidence type="ECO:0000256" key="2">
    <source>
        <dbReference type="ARBA" id="ARBA00006171"/>
    </source>
</evidence>
<evidence type="ECO:0000256" key="1">
    <source>
        <dbReference type="ARBA" id="ARBA00001946"/>
    </source>
</evidence>
<dbReference type="GO" id="GO:0046872">
    <property type="term" value="F:metal ion binding"/>
    <property type="evidence" value="ECO:0007669"/>
    <property type="project" value="UniProtKB-KW"/>
</dbReference>
<dbReference type="OrthoDB" id="9797743at2"/>
<dbReference type="Gene3D" id="1.10.150.240">
    <property type="entry name" value="Putative phosphatase, domain 2"/>
    <property type="match status" value="1"/>
</dbReference>
<dbReference type="RefSeq" id="WP_139081017.1">
    <property type="nucleotide sequence ID" value="NZ_VDFV01000006.1"/>
</dbReference>
<dbReference type="SFLD" id="SFLDG01129">
    <property type="entry name" value="C1.5:_HAD__Beta-PGM__Phosphata"/>
    <property type="match status" value="1"/>
</dbReference>
<dbReference type="PANTHER" id="PTHR46193">
    <property type="entry name" value="6-PHOSPHOGLUCONATE PHOSPHATASE"/>
    <property type="match status" value="1"/>
</dbReference>
<dbReference type="CDD" id="cd07526">
    <property type="entry name" value="HAD_BPGM_like"/>
    <property type="match status" value="1"/>
</dbReference>
<keyword evidence="4" id="KW-0460">Magnesium</keyword>
<comment type="similarity">
    <text evidence="2">Belongs to the HAD-like hydrolase superfamily. CbbY/CbbZ/Gph/YieH family.</text>
</comment>
<keyword evidence="3" id="KW-0479">Metal-binding</keyword>
<dbReference type="AlphaFoldDB" id="A0A5C4ND76"/>
<dbReference type="Proteomes" id="UP000305709">
    <property type="component" value="Unassembled WGS sequence"/>
</dbReference>
<evidence type="ECO:0000256" key="3">
    <source>
        <dbReference type="ARBA" id="ARBA00022723"/>
    </source>
</evidence>
<dbReference type="EMBL" id="VDFV01000006">
    <property type="protein sequence ID" value="TNC72744.1"/>
    <property type="molecule type" value="Genomic_DNA"/>
</dbReference>
<comment type="caution">
    <text evidence="5">The sequence shown here is derived from an EMBL/GenBank/DDBJ whole genome shotgun (WGS) entry which is preliminary data.</text>
</comment>
<dbReference type="InterPro" id="IPR023214">
    <property type="entry name" value="HAD_sf"/>
</dbReference>
<dbReference type="InterPro" id="IPR006439">
    <property type="entry name" value="HAD-SF_hydro_IA"/>
</dbReference>
<dbReference type="SFLD" id="SFLDS00003">
    <property type="entry name" value="Haloacid_Dehalogenase"/>
    <property type="match status" value="1"/>
</dbReference>
<accession>A0A5C4ND76</accession>
<comment type="cofactor">
    <cofactor evidence="1">
        <name>Mg(2+)</name>
        <dbReference type="ChEBI" id="CHEBI:18420"/>
    </cofactor>
</comment>
<organism evidence="5 6">
    <name type="scientific">Rubellimicrobium roseum</name>
    <dbReference type="NCBI Taxonomy" id="687525"/>
    <lineage>
        <taxon>Bacteria</taxon>
        <taxon>Pseudomonadati</taxon>
        <taxon>Pseudomonadota</taxon>
        <taxon>Alphaproteobacteria</taxon>
        <taxon>Rhodobacterales</taxon>
        <taxon>Roseobacteraceae</taxon>
        <taxon>Rubellimicrobium</taxon>
    </lineage>
</organism>
<evidence type="ECO:0000313" key="5">
    <source>
        <dbReference type="EMBL" id="TNC72744.1"/>
    </source>
</evidence>
<reference evidence="5 6" key="1">
    <citation type="submission" date="2019-06" db="EMBL/GenBank/DDBJ databases">
        <authorList>
            <person name="Jiang L."/>
        </authorList>
    </citation>
    <scope>NUCLEOTIDE SEQUENCE [LARGE SCALE GENOMIC DNA]</scope>
    <source>
        <strain evidence="5 6">YIM 48858</strain>
    </source>
</reference>
<gene>
    <name evidence="5" type="ORF">FHG71_07510</name>
</gene>
<dbReference type="SFLD" id="SFLDG01135">
    <property type="entry name" value="C1.5.6:_HAD__Beta-PGM__Phospha"/>
    <property type="match status" value="1"/>
</dbReference>
<dbReference type="NCBIfam" id="TIGR01509">
    <property type="entry name" value="HAD-SF-IA-v3"/>
    <property type="match status" value="1"/>
</dbReference>
<dbReference type="InterPro" id="IPR036412">
    <property type="entry name" value="HAD-like_sf"/>
</dbReference>
<proteinExistence type="inferred from homology"/>
<sequence>MIIFDCDGVLVDSEILSNAIDAELMTGAGHPITAQDLIRTWIGRPKREIWAAIAAERGVAWPEGLLEEADARLLCAIETELRAVEGVAEALRQIDPPLAVASSSALPKLRRSLERCGLLHVFDPHVYSASQVARGKPAPDVFLFAAAQAGVAPEACLVIEDSVAGVTAALAAGMRAIGFTGGRHTYPGHGELLQEAGALEIVDHMRDLPSQVAALRTPRSDASG</sequence>
<dbReference type="Gene3D" id="3.40.50.1000">
    <property type="entry name" value="HAD superfamily/HAD-like"/>
    <property type="match status" value="1"/>
</dbReference>
<dbReference type="SUPFAM" id="SSF56784">
    <property type="entry name" value="HAD-like"/>
    <property type="match status" value="1"/>
</dbReference>
<dbReference type="Pfam" id="PF00702">
    <property type="entry name" value="Hydrolase"/>
    <property type="match status" value="1"/>
</dbReference>
<evidence type="ECO:0000256" key="4">
    <source>
        <dbReference type="ARBA" id="ARBA00022842"/>
    </source>
</evidence>
<keyword evidence="6" id="KW-1185">Reference proteome</keyword>
<protein>
    <submittedName>
        <fullName evidence="5">HAD family hydrolase</fullName>
    </submittedName>
</protein>
<dbReference type="PANTHER" id="PTHR46193:SF10">
    <property type="entry name" value="6-PHOSPHOGLUCONATE PHOSPHATASE"/>
    <property type="match status" value="1"/>
</dbReference>
<dbReference type="InterPro" id="IPR023198">
    <property type="entry name" value="PGP-like_dom2"/>
</dbReference>
<dbReference type="InterPro" id="IPR051600">
    <property type="entry name" value="Beta-PGM-like"/>
</dbReference>